<proteinExistence type="predicted"/>
<dbReference type="STRING" id="470145.BACCOP_00666"/>
<evidence type="ECO:0000313" key="1">
    <source>
        <dbReference type="EMBL" id="EDV02266.1"/>
    </source>
</evidence>
<evidence type="ECO:0000313" key="2">
    <source>
        <dbReference type="Proteomes" id="UP000003146"/>
    </source>
</evidence>
<dbReference type="HOGENOM" id="CLU_3076615_0_0_10"/>
<dbReference type="AlphaFoldDB" id="B3JFL6"/>
<protein>
    <submittedName>
        <fullName evidence="1">Uncharacterized protein</fullName>
    </submittedName>
</protein>
<organism evidence="1 2">
    <name type="scientific">Phocaeicola coprocola DSM 17136</name>
    <dbReference type="NCBI Taxonomy" id="470145"/>
    <lineage>
        <taxon>Bacteria</taxon>
        <taxon>Pseudomonadati</taxon>
        <taxon>Bacteroidota</taxon>
        <taxon>Bacteroidia</taxon>
        <taxon>Bacteroidales</taxon>
        <taxon>Bacteroidaceae</taxon>
        <taxon>Phocaeicola</taxon>
    </lineage>
</organism>
<accession>B3JFL6</accession>
<reference evidence="1 2" key="1">
    <citation type="submission" date="2008-04" db="EMBL/GenBank/DDBJ databases">
        <title>Draft genome sequence of Bacteroides coprocola (DSM 17136).</title>
        <authorList>
            <person name="Sudarsanam P."/>
            <person name="Ley R."/>
            <person name="Guruge J."/>
            <person name="Turnbaugh P.J."/>
            <person name="Mahowald M."/>
            <person name="Liep D."/>
            <person name="Gordon J."/>
        </authorList>
    </citation>
    <scope>NUCLEOTIDE SEQUENCE [LARGE SCALE GENOMIC DNA]</scope>
    <source>
        <strain evidence="1 2">DSM 17136</strain>
    </source>
</reference>
<comment type="caution">
    <text evidence="1">The sequence shown here is derived from an EMBL/GenBank/DDBJ whole genome shotgun (WGS) entry which is preliminary data.</text>
</comment>
<dbReference type="Proteomes" id="UP000003146">
    <property type="component" value="Unassembled WGS sequence"/>
</dbReference>
<name>B3JFL6_9BACT</name>
<dbReference type="EMBL" id="ABIY02000057">
    <property type="protein sequence ID" value="EDV02266.1"/>
    <property type="molecule type" value="Genomic_DNA"/>
</dbReference>
<sequence>MFSPKIHLLFLKLQHIFFRVMNRLIISNDGNTQSGTVSSRKNIPFMSDEHAI</sequence>
<reference evidence="1 2" key="2">
    <citation type="submission" date="2008-04" db="EMBL/GenBank/DDBJ databases">
        <authorList>
            <person name="Fulton L."/>
            <person name="Clifton S."/>
            <person name="Fulton B."/>
            <person name="Xu J."/>
            <person name="Minx P."/>
            <person name="Pepin K.H."/>
            <person name="Johnson M."/>
            <person name="Thiruvilangam P."/>
            <person name="Bhonagiri V."/>
            <person name="Nash W.E."/>
            <person name="Mardis E.R."/>
            <person name="Wilson R.K."/>
        </authorList>
    </citation>
    <scope>NUCLEOTIDE SEQUENCE [LARGE SCALE GENOMIC DNA]</scope>
    <source>
        <strain evidence="1 2">DSM 17136</strain>
    </source>
</reference>
<gene>
    <name evidence="1" type="ORF">BACCOP_00666</name>
</gene>